<dbReference type="Pfam" id="PF08245">
    <property type="entry name" value="Mur_ligase_M"/>
    <property type="match status" value="1"/>
</dbReference>
<keyword evidence="6 10" id="KW-0133">Cell shape</keyword>
<dbReference type="SUPFAM" id="SSF63418">
    <property type="entry name" value="MurE/MurF N-terminal domain"/>
    <property type="match status" value="1"/>
</dbReference>
<dbReference type="PANTHER" id="PTHR43024:SF1">
    <property type="entry name" value="UDP-N-ACETYLMURAMOYL-TRIPEPTIDE--D-ALANYL-D-ALANINE LIGASE"/>
    <property type="match status" value="1"/>
</dbReference>
<evidence type="ECO:0000259" key="12">
    <source>
        <dbReference type="Pfam" id="PF01225"/>
    </source>
</evidence>
<evidence type="ECO:0000256" key="10">
    <source>
        <dbReference type="HAMAP-Rule" id="MF_02019"/>
    </source>
</evidence>
<evidence type="ECO:0000256" key="8">
    <source>
        <dbReference type="ARBA" id="ARBA00023306"/>
    </source>
</evidence>
<dbReference type="Proteomes" id="UP000215224">
    <property type="component" value="Chromosome"/>
</dbReference>
<dbReference type="Gene3D" id="3.90.190.20">
    <property type="entry name" value="Mur ligase, C-terminal domain"/>
    <property type="match status" value="1"/>
</dbReference>
<keyword evidence="9 10" id="KW-0961">Cell wall biogenesis/degradation</keyword>
<keyword evidence="1 10" id="KW-0963">Cytoplasm</keyword>
<keyword evidence="7 10" id="KW-0573">Peptidoglycan synthesis</keyword>
<dbReference type="STRING" id="1314751.GCA_001591425_02975"/>
<evidence type="ECO:0000256" key="2">
    <source>
        <dbReference type="ARBA" id="ARBA00022598"/>
    </source>
</evidence>
<feature type="domain" description="Mur ligase N-terminal catalytic" evidence="12">
    <location>
        <begin position="27"/>
        <end position="101"/>
    </location>
</feature>
<feature type="binding site" evidence="10">
    <location>
        <begin position="114"/>
        <end position="120"/>
    </location>
    <ligand>
        <name>ATP</name>
        <dbReference type="ChEBI" id="CHEBI:30616"/>
    </ligand>
</feature>
<dbReference type="InterPro" id="IPR005863">
    <property type="entry name" value="UDP-N-AcMur_synth"/>
</dbReference>
<sequence length="454" mass="49369">MIKRTLSQVAMMANGSLVDAQFKDVVIHGVTKDTREDLTNSLYIPIVGENFNGHQFVEQAIKEKGAAASLWQKSEPNPPTKIPLILVEDTVEALQQMARVYRDELQLTVIGITGSNGKTTTKDIVTSLLKTTFRVHKTAGNYNNHIGLPLTLLSMQEDTEVAVLEMGMSDFGEIELLSEIAKPDAAIITNIGESHLQELGSRAGIAKAKLEIAVGLKEKGILVINGDEPLLTENVSSMPFEIITFGMKEKNDYKTTIEEISKDNTRFSVNGLTYTIPVLGQHNVMNAVASIAVAHHLNVSHQSIMEGLENVSITGMRNEVVHGKNKVTLINDAYNASPTSMKAAIDLLASLKGFNRKIAVLADMLELGEDEKQFHYDTGAHVSGKDIDYVFTFGPLGTDIAAGAKSAMKKSNVTAFQSKEELISFLNGFVQPGDIVLVKGSRGMKLEEVVQSLS</sequence>
<dbReference type="AlphaFoldDB" id="A0A223KXI1"/>
<dbReference type="InterPro" id="IPR000713">
    <property type="entry name" value="Mur_ligase_N"/>
</dbReference>
<evidence type="ECO:0000256" key="7">
    <source>
        <dbReference type="ARBA" id="ARBA00022984"/>
    </source>
</evidence>
<dbReference type="Gene3D" id="3.40.1190.10">
    <property type="entry name" value="Mur-like, catalytic domain"/>
    <property type="match status" value="1"/>
</dbReference>
<comment type="subcellular location">
    <subcellularLocation>
        <location evidence="10 11">Cytoplasm</location>
    </subcellularLocation>
</comment>
<dbReference type="InterPro" id="IPR051046">
    <property type="entry name" value="MurCDEF_CellWall_CoF430Synth"/>
</dbReference>
<dbReference type="InterPro" id="IPR004101">
    <property type="entry name" value="Mur_ligase_C"/>
</dbReference>
<dbReference type="InterPro" id="IPR036615">
    <property type="entry name" value="Mur_ligase_C_dom_sf"/>
</dbReference>
<keyword evidence="4 10" id="KW-0547">Nucleotide-binding</keyword>
<keyword evidence="5 10" id="KW-0067">ATP-binding</keyword>
<evidence type="ECO:0000256" key="11">
    <source>
        <dbReference type="RuleBase" id="RU004136"/>
    </source>
</evidence>
<reference evidence="15 16" key="1">
    <citation type="submission" date="2016-12" db="EMBL/GenBank/DDBJ databases">
        <title>The whole genome sequencing and assembly of Bacillus cohnii DSM 6307T strain.</title>
        <authorList>
            <person name="Lee Y.-J."/>
            <person name="Yi H."/>
            <person name="Bahn Y.-S."/>
            <person name="Kim J.F."/>
            <person name="Lee D.-W."/>
        </authorList>
    </citation>
    <scope>NUCLEOTIDE SEQUENCE [LARGE SCALE GENOMIC DNA]</scope>
    <source>
        <strain evidence="15 16">DSM 6307</strain>
    </source>
</reference>
<dbReference type="GO" id="GO:0005737">
    <property type="term" value="C:cytoplasm"/>
    <property type="evidence" value="ECO:0007669"/>
    <property type="project" value="UniProtKB-SubCell"/>
</dbReference>
<feature type="domain" description="Mur ligase central" evidence="14">
    <location>
        <begin position="112"/>
        <end position="294"/>
    </location>
</feature>
<dbReference type="Pfam" id="PF01225">
    <property type="entry name" value="Mur_ligase"/>
    <property type="match status" value="1"/>
</dbReference>
<dbReference type="GO" id="GO:0071555">
    <property type="term" value="P:cell wall organization"/>
    <property type="evidence" value="ECO:0007669"/>
    <property type="project" value="UniProtKB-KW"/>
</dbReference>
<evidence type="ECO:0000256" key="1">
    <source>
        <dbReference type="ARBA" id="ARBA00022490"/>
    </source>
</evidence>
<keyword evidence="3 10" id="KW-0132">Cell division</keyword>
<dbReference type="HAMAP" id="MF_02019">
    <property type="entry name" value="MurF"/>
    <property type="match status" value="1"/>
</dbReference>
<dbReference type="PANTHER" id="PTHR43024">
    <property type="entry name" value="UDP-N-ACETYLMURAMOYL-TRIPEPTIDE--D-ALANYL-D-ALANINE LIGASE"/>
    <property type="match status" value="1"/>
</dbReference>
<evidence type="ECO:0000256" key="5">
    <source>
        <dbReference type="ARBA" id="ARBA00022840"/>
    </source>
</evidence>
<proteinExistence type="inferred from homology"/>
<dbReference type="EMBL" id="CP018866">
    <property type="protein sequence ID" value="AST94120.1"/>
    <property type="molecule type" value="Genomic_DNA"/>
</dbReference>
<dbReference type="GO" id="GO:0047480">
    <property type="term" value="F:UDP-N-acetylmuramoyl-tripeptide-D-alanyl-D-alanine ligase activity"/>
    <property type="evidence" value="ECO:0007669"/>
    <property type="project" value="UniProtKB-UniRule"/>
</dbReference>
<evidence type="ECO:0000313" key="16">
    <source>
        <dbReference type="Proteomes" id="UP000215224"/>
    </source>
</evidence>
<comment type="similarity">
    <text evidence="10">Belongs to the MurCDEF family. MurF subfamily.</text>
</comment>
<accession>A0A223KXI1</accession>
<evidence type="ECO:0000259" key="13">
    <source>
        <dbReference type="Pfam" id="PF02875"/>
    </source>
</evidence>
<dbReference type="NCBIfam" id="TIGR01143">
    <property type="entry name" value="murF"/>
    <property type="match status" value="1"/>
</dbReference>
<dbReference type="SUPFAM" id="SSF53623">
    <property type="entry name" value="MurD-like peptide ligases, catalytic domain"/>
    <property type="match status" value="1"/>
</dbReference>
<dbReference type="GO" id="GO:0009252">
    <property type="term" value="P:peptidoglycan biosynthetic process"/>
    <property type="evidence" value="ECO:0007669"/>
    <property type="project" value="UniProtKB-UniRule"/>
</dbReference>
<dbReference type="GO" id="GO:0051301">
    <property type="term" value="P:cell division"/>
    <property type="evidence" value="ECO:0007669"/>
    <property type="project" value="UniProtKB-KW"/>
</dbReference>
<dbReference type="GO" id="GO:0005524">
    <property type="term" value="F:ATP binding"/>
    <property type="evidence" value="ECO:0007669"/>
    <property type="project" value="UniProtKB-UniRule"/>
</dbReference>
<keyword evidence="8 10" id="KW-0131">Cell cycle</keyword>
<keyword evidence="16" id="KW-1185">Reference proteome</keyword>
<dbReference type="SUPFAM" id="SSF53244">
    <property type="entry name" value="MurD-like peptide ligases, peptide-binding domain"/>
    <property type="match status" value="1"/>
</dbReference>
<dbReference type="EC" id="6.3.2.10" evidence="10 11"/>
<feature type="domain" description="Mur ligase C-terminal" evidence="13">
    <location>
        <begin position="316"/>
        <end position="442"/>
    </location>
</feature>
<comment type="pathway">
    <text evidence="10 11">Cell wall biogenesis; peptidoglycan biosynthesis.</text>
</comment>
<protein>
    <recommendedName>
        <fullName evidence="10 11">UDP-N-acetylmuramoyl-tripeptide--D-alanyl-D-alanine ligase</fullName>
        <ecNumber evidence="10 11">6.3.2.10</ecNumber>
    </recommendedName>
    <alternativeName>
        <fullName evidence="10">D-alanyl-D-alanine-adding enzyme</fullName>
    </alternativeName>
</protein>
<dbReference type="InterPro" id="IPR035911">
    <property type="entry name" value="MurE/MurF_N"/>
</dbReference>
<evidence type="ECO:0000256" key="6">
    <source>
        <dbReference type="ARBA" id="ARBA00022960"/>
    </source>
</evidence>
<comment type="catalytic activity">
    <reaction evidence="10 11">
        <text>D-alanyl-D-alanine + UDP-N-acetyl-alpha-D-muramoyl-L-alanyl-gamma-D-glutamyl-meso-2,6-diaminopimelate + ATP = UDP-N-acetyl-alpha-D-muramoyl-L-alanyl-gamma-D-glutamyl-meso-2,6-diaminopimeloyl-D-alanyl-D-alanine + ADP + phosphate + H(+)</text>
        <dbReference type="Rhea" id="RHEA:28374"/>
        <dbReference type="ChEBI" id="CHEBI:15378"/>
        <dbReference type="ChEBI" id="CHEBI:30616"/>
        <dbReference type="ChEBI" id="CHEBI:43474"/>
        <dbReference type="ChEBI" id="CHEBI:57822"/>
        <dbReference type="ChEBI" id="CHEBI:61386"/>
        <dbReference type="ChEBI" id="CHEBI:83905"/>
        <dbReference type="ChEBI" id="CHEBI:456216"/>
        <dbReference type="EC" id="6.3.2.10"/>
    </reaction>
</comment>
<dbReference type="Pfam" id="PF02875">
    <property type="entry name" value="Mur_ligase_C"/>
    <property type="match status" value="1"/>
</dbReference>
<dbReference type="InterPro" id="IPR013221">
    <property type="entry name" value="Mur_ligase_cen"/>
</dbReference>
<comment type="function">
    <text evidence="10 11">Involved in cell wall formation. Catalyzes the final step in the synthesis of UDP-N-acetylmuramoyl-pentapeptide, the precursor of murein.</text>
</comment>
<evidence type="ECO:0000256" key="4">
    <source>
        <dbReference type="ARBA" id="ARBA00022741"/>
    </source>
</evidence>
<dbReference type="UniPathway" id="UPA00219"/>
<dbReference type="RefSeq" id="WP_066417752.1">
    <property type="nucleotide sequence ID" value="NZ_CP018866.1"/>
</dbReference>
<keyword evidence="2 10" id="KW-0436">Ligase</keyword>
<evidence type="ECO:0000313" key="15">
    <source>
        <dbReference type="EMBL" id="AST94120.1"/>
    </source>
</evidence>
<dbReference type="GO" id="GO:0008766">
    <property type="term" value="F:UDP-N-acetylmuramoylalanyl-D-glutamyl-2,6-diaminopimelate-D-alanyl-D-alanine ligase activity"/>
    <property type="evidence" value="ECO:0007669"/>
    <property type="project" value="RHEA"/>
</dbReference>
<evidence type="ECO:0000256" key="9">
    <source>
        <dbReference type="ARBA" id="ARBA00023316"/>
    </source>
</evidence>
<gene>
    <name evidence="10" type="primary">murF</name>
    <name evidence="15" type="ORF">BC6307_24140</name>
</gene>
<dbReference type="Gene3D" id="3.40.1390.10">
    <property type="entry name" value="MurE/MurF, N-terminal domain"/>
    <property type="match status" value="1"/>
</dbReference>
<name>A0A223KXI1_9BACI</name>
<evidence type="ECO:0000256" key="3">
    <source>
        <dbReference type="ARBA" id="ARBA00022618"/>
    </source>
</evidence>
<dbReference type="InterPro" id="IPR036565">
    <property type="entry name" value="Mur-like_cat_sf"/>
</dbReference>
<evidence type="ECO:0000259" key="14">
    <source>
        <dbReference type="Pfam" id="PF08245"/>
    </source>
</evidence>
<dbReference type="GO" id="GO:0008360">
    <property type="term" value="P:regulation of cell shape"/>
    <property type="evidence" value="ECO:0007669"/>
    <property type="project" value="UniProtKB-KW"/>
</dbReference>
<organism evidence="15 16">
    <name type="scientific">Sutcliffiella cohnii</name>
    <dbReference type="NCBI Taxonomy" id="33932"/>
    <lineage>
        <taxon>Bacteria</taxon>
        <taxon>Bacillati</taxon>
        <taxon>Bacillota</taxon>
        <taxon>Bacilli</taxon>
        <taxon>Bacillales</taxon>
        <taxon>Bacillaceae</taxon>
        <taxon>Sutcliffiella</taxon>
    </lineage>
</organism>
<dbReference type="KEGG" id="bcoh:BC6307_24140"/>